<sequence>FLTFHACQVKMVRTVLFLFLLNSTACCGFGFKGCSQNFHHTDIMWCFNQNIANLSEVISMIPDNITTISLSKNKIQVIPPGSFSQVLGLKRLDLSQNRLVSLKEGVFRGLGVLEHLNLTCNNISHIHSNAFDGLTRLQTLLLNHNALATISQGIFSSLPAIQEVDLSLNMLKTFNCRDLGGSSTLRWLNLFANHIQRFNVSCFPALEHIRLSNNSKLEMQTNAFASNRRLKSLLCQGVEAEMLVGLSAETKNNLSWVAFSLFVEKSPLTICGLLKGIDRLKIVEIDLKGSRLPQTNTSLLDCPTPSVVIIEDAKLGNVAQLSLGRGNTKRLYLINCGLKKISSTTFEGYPRLETLQLNQNKVVIQRDTFKDLTNLTFLSFDKSKIRNIDPNWFVPLTKLVRLSLLKNEITELPPKVFSALTGLEQLYLHFNLLKYITKKPFSKLRKLVKLNLSLNIIDFIEEGTFEDLTSLKYLDLSGNRIKRLTPSILSGLVNLRKFVLYNNRLHFRSYETPFINLTSLEGPGGQGIGNIGPHFFQGLGRLTSVALGHSIMVDFHPDAFIPLVNLKYLYIAGVVMKTTNLSAALSPLKKLKKLTIYRADLDALPANLLPPDNMLEVLKVQSNHLHTVDKTLLDALPRLRVLDITENPLACTCDNAWFKTWAIHNTHTQVSYLYDLLCDNDRRSQYVWQFNDKVCSFEQVSFTLFVVYSAVDVLFVCACLAWHTQGPTLRYLLLILRAKLRGRRGAAGARFQYDAFISYSSKDEAWVMQQLVPNLEEPATGAPGLRLCLHHRDFRPGTAILQNIEAAIYSSRHTICVVTSHFLRSEWCSMEFQLASLRLLYGSDVPAAGVPGGDT</sequence>
<gene>
    <name evidence="1" type="ORF">L3Q82_010730</name>
</gene>
<comment type="caution">
    <text evidence="1">The sequence shown here is derived from an EMBL/GenBank/DDBJ whole genome shotgun (WGS) entry which is preliminary data.</text>
</comment>
<accession>A0ACB8WCW0</accession>
<proteinExistence type="predicted"/>
<keyword evidence="2" id="KW-1185">Reference proteome</keyword>
<dbReference type="EMBL" id="CM041542">
    <property type="protein sequence ID" value="KAI3365658.1"/>
    <property type="molecule type" value="Genomic_DNA"/>
</dbReference>
<reference evidence="1" key="1">
    <citation type="submission" date="2022-04" db="EMBL/GenBank/DDBJ databases">
        <title>Jade perch genome.</title>
        <authorList>
            <person name="Chao B."/>
        </authorList>
    </citation>
    <scope>NUCLEOTIDE SEQUENCE</scope>
    <source>
        <strain evidence="1">CB-2022</strain>
    </source>
</reference>
<feature type="non-terminal residue" evidence="1">
    <location>
        <position position="1"/>
    </location>
</feature>
<name>A0ACB8WCW0_9TELE</name>
<protein>
    <submittedName>
        <fullName evidence="1">Uncharacterized protein</fullName>
    </submittedName>
</protein>
<dbReference type="Proteomes" id="UP000831701">
    <property type="component" value="Chromosome 12"/>
</dbReference>
<organism evidence="1 2">
    <name type="scientific">Scortum barcoo</name>
    <name type="common">barcoo grunter</name>
    <dbReference type="NCBI Taxonomy" id="214431"/>
    <lineage>
        <taxon>Eukaryota</taxon>
        <taxon>Metazoa</taxon>
        <taxon>Chordata</taxon>
        <taxon>Craniata</taxon>
        <taxon>Vertebrata</taxon>
        <taxon>Euteleostomi</taxon>
        <taxon>Actinopterygii</taxon>
        <taxon>Neopterygii</taxon>
        <taxon>Teleostei</taxon>
        <taxon>Neoteleostei</taxon>
        <taxon>Acanthomorphata</taxon>
        <taxon>Eupercaria</taxon>
        <taxon>Centrarchiformes</taxon>
        <taxon>Terapontoidei</taxon>
        <taxon>Terapontidae</taxon>
        <taxon>Scortum</taxon>
    </lineage>
</organism>
<evidence type="ECO:0000313" key="1">
    <source>
        <dbReference type="EMBL" id="KAI3365658.1"/>
    </source>
</evidence>
<evidence type="ECO:0000313" key="2">
    <source>
        <dbReference type="Proteomes" id="UP000831701"/>
    </source>
</evidence>